<evidence type="ECO:0000313" key="7">
    <source>
        <dbReference type="Proteomes" id="UP001501094"/>
    </source>
</evidence>
<feature type="domain" description="HTH merR-type" evidence="5">
    <location>
        <begin position="1"/>
        <end position="68"/>
    </location>
</feature>
<dbReference type="EMBL" id="BAAANL010000002">
    <property type="protein sequence ID" value="GAA1855916.1"/>
    <property type="molecule type" value="Genomic_DNA"/>
</dbReference>
<reference evidence="6 7" key="1">
    <citation type="journal article" date="2019" name="Int. J. Syst. Evol. Microbiol.">
        <title>The Global Catalogue of Microorganisms (GCM) 10K type strain sequencing project: providing services to taxonomists for standard genome sequencing and annotation.</title>
        <authorList>
            <consortium name="The Broad Institute Genomics Platform"/>
            <consortium name="The Broad Institute Genome Sequencing Center for Infectious Disease"/>
            <person name="Wu L."/>
            <person name="Ma J."/>
        </authorList>
    </citation>
    <scope>NUCLEOTIDE SEQUENCE [LARGE SCALE GENOMIC DNA]</scope>
    <source>
        <strain evidence="6 7">JCM 14326</strain>
    </source>
</reference>
<dbReference type="PROSITE" id="PS50937">
    <property type="entry name" value="HTH_MERR_2"/>
    <property type="match status" value="1"/>
</dbReference>
<proteinExistence type="predicted"/>
<evidence type="ECO:0000256" key="2">
    <source>
        <dbReference type="ARBA" id="ARBA00023015"/>
    </source>
</evidence>
<keyword evidence="1" id="KW-0678">Repressor</keyword>
<name>A0ABN2N8R0_9MICO</name>
<protein>
    <submittedName>
        <fullName evidence="6">MerR family transcriptional regulator</fullName>
    </submittedName>
</protein>
<dbReference type="RefSeq" id="WP_344100413.1">
    <property type="nucleotide sequence ID" value="NZ_BAAANL010000002.1"/>
</dbReference>
<dbReference type="Proteomes" id="UP001501094">
    <property type="component" value="Unassembled WGS sequence"/>
</dbReference>
<dbReference type="SMART" id="SM00422">
    <property type="entry name" value="HTH_MERR"/>
    <property type="match status" value="1"/>
</dbReference>
<keyword evidence="7" id="KW-1185">Reference proteome</keyword>
<dbReference type="InterPro" id="IPR009061">
    <property type="entry name" value="DNA-bd_dom_put_sf"/>
</dbReference>
<keyword evidence="2" id="KW-0805">Transcription regulation</keyword>
<sequence length="132" mass="14366">MRISTAAGVIGVPAHVLRHWEDEGVLTPDRSGANQRDYTEQHVHEARIIHRLRQAGVGLPAIRQLRSAGGTARPVLLSAAADRLSAEADRTAAAAAFLRHTVECRHPILEECRECRAYATSGEPSRERLCAG</sequence>
<keyword evidence="3" id="KW-0238">DNA-binding</keyword>
<dbReference type="Pfam" id="PF13411">
    <property type="entry name" value="MerR_1"/>
    <property type="match status" value="1"/>
</dbReference>
<evidence type="ECO:0000256" key="3">
    <source>
        <dbReference type="ARBA" id="ARBA00023125"/>
    </source>
</evidence>
<dbReference type="InterPro" id="IPR000551">
    <property type="entry name" value="MerR-type_HTH_dom"/>
</dbReference>
<keyword evidence="4" id="KW-0804">Transcription</keyword>
<evidence type="ECO:0000256" key="4">
    <source>
        <dbReference type="ARBA" id="ARBA00023163"/>
    </source>
</evidence>
<gene>
    <name evidence="6" type="ORF">GCM10009751_11170</name>
</gene>
<evidence type="ECO:0000256" key="1">
    <source>
        <dbReference type="ARBA" id="ARBA00022491"/>
    </source>
</evidence>
<dbReference type="CDD" id="cd00592">
    <property type="entry name" value="HTH_MerR-like"/>
    <property type="match status" value="1"/>
</dbReference>
<evidence type="ECO:0000259" key="5">
    <source>
        <dbReference type="PROSITE" id="PS50937"/>
    </source>
</evidence>
<comment type="caution">
    <text evidence="6">The sequence shown here is derived from an EMBL/GenBank/DDBJ whole genome shotgun (WGS) entry which is preliminary data.</text>
</comment>
<dbReference type="PANTHER" id="PTHR30204">
    <property type="entry name" value="REDOX-CYCLING DRUG-SENSING TRANSCRIPTIONAL ACTIVATOR SOXR"/>
    <property type="match status" value="1"/>
</dbReference>
<organism evidence="6 7">
    <name type="scientific">Myceligenerans crystallogenes</name>
    <dbReference type="NCBI Taxonomy" id="316335"/>
    <lineage>
        <taxon>Bacteria</taxon>
        <taxon>Bacillati</taxon>
        <taxon>Actinomycetota</taxon>
        <taxon>Actinomycetes</taxon>
        <taxon>Micrococcales</taxon>
        <taxon>Promicromonosporaceae</taxon>
        <taxon>Myceligenerans</taxon>
    </lineage>
</organism>
<accession>A0ABN2N8R0</accession>
<dbReference type="SUPFAM" id="SSF46955">
    <property type="entry name" value="Putative DNA-binding domain"/>
    <property type="match status" value="1"/>
</dbReference>
<evidence type="ECO:0000313" key="6">
    <source>
        <dbReference type="EMBL" id="GAA1855916.1"/>
    </source>
</evidence>
<dbReference type="Gene3D" id="1.10.1660.10">
    <property type="match status" value="1"/>
</dbReference>
<dbReference type="InterPro" id="IPR047057">
    <property type="entry name" value="MerR_fam"/>
</dbReference>
<dbReference type="PANTHER" id="PTHR30204:SF69">
    <property type="entry name" value="MERR-FAMILY TRANSCRIPTIONAL REGULATOR"/>
    <property type="match status" value="1"/>
</dbReference>